<dbReference type="EMBL" id="BAAAZC010000009">
    <property type="protein sequence ID" value="GAA3967267.1"/>
    <property type="molecule type" value="Genomic_DNA"/>
</dbReference>
<dbReference type="InterPro" id="IPR013589">
    <property type="entry name" value="Bac_transglu_N"/>
</dbReference>
<dbReference type="Pfam" id="PF01841">
    <property type="entry name" value="Transglut_core"/>
    <property type="match status" value="1"/>
</dbReference>
<dbReference type="RefSeq" id="WP_259089062.1">
    <property type="nucleotide sequence ID" value="NZ_BAAAZC010000009.1"/>
</dbReference>
<dbReference type="Pfam" id="PF08379">
    <property type="entry name" value="Bact_transglu_N"/>
    <property type="match status" value="1"/>
</dbReference>
<dbReference type="SUPFAM" id="SSF54001">
    <property type="entry name" value="Cysteine proteinases"/>
    <property type="match status" value="1"/>
</dbReference>
<proteinExistence type="predicted"/>
<accession>A0ABP7PLJ9</accession>
<dbReference type="SMART" id="SM00460">
    <property type="entry name" value="TGc"/>
    <property type="match status" value="1"/>
</dbReference>
<organism evidence="2 3">
    <name type="scientific">Mucilaginibacter dorajii</name>
    <dbReference type="NCBI Taxonomy" id="692994"/>
    <lineage>
        <taxon>Bacteria</taxon>
        <taxon>Pseudomonadati</taxon>
        <taxon>Bacteroidota</taxon>
        <taxon>Sphingobacteriia</taxon>
        <taxon>Sphingobacteriales</taxon>
        <taxon>Sphingobacteriaceae</taxon>
        <taxon>Mucilaginibacter</taxon>
    </lineage>
</organism>
<dbReference type="Pfam" id="PF09899">
    <property type="entry name" value="DUF2126"/>
    <property type="match status" value="1"/>
</dbReference>
<name>A0ABP7PLJ9_9SPHI</name>
<reference evidence="3" key="1">
    <citation type="journal article" date="2019" name="Int. J. Syst. Evol. Microbiol.">
        <title>The Global Catalogue of Microorganisms (GCM) 10K type strain sequencing project: providing services to taxonomists for standard genome sequencing and annotation.</title>
        <authorList>
            <consortium name="The Broad Institute Genomics Platform"/>
            <consortium name="The Broad Institute Genome Sequencing Center for Infectious Disease"/>
            <person name="Wu L."/>
            <person name="Ma J."/>
        </authorList>
    </citation>
    <scope>NUCLEOTIDE SEQUENCE [LARGE SCALE GENOMIC DNA]</scope>
    <source>
        <strain evidence="3">JCM 16601</strain>
    </source>
</reference>
<evidence type="ECO:0000259" key="1">
    <source>
        <dbReference type="SMART" id="SM00460"/>
    </source>
</evidence>
<dbReference type="Gene3D" id="3.10.620.30">
    <property type="match status" value="1"/>
</dbReference>
<evidence type="ECO:0000313" key="3">
    <source>
        <dbReference type="Proteomes" id="UP001500742"/>
    </source>
</evidence>
<dbReference type="InterPro" id="IPR002931">
    <property type="entry name" value="Transglutaminase-like"/>
</dbReference>
<feature type="domain" description="Transglutaminase-like" evidence="1">
    <location>
        <begin position="175"/>
        <end position="251"/>
    </location>
</feature>
<comment type="caution">
    <text evidence="2">The sequence shown here is derived from an EMBL/GenBank/DDBJ whole genome shotgun (WGS) entry which is preliminary data.</text>
</comment>
<sequence length="1119" mass="127967">MSIKVAIRHFTSYKYDRHITLSPQVIRLRPAAHSRTMIKGYSLKILPENHFINWQQDPFGNYLARIVFPEKVNEFVIDVEVIADMVVINPFDFFVEEYANHYPFEYDEALQKNLIPYLEITERGPLLMDLTEKASELLKKNAVTQDFLVTLNRLLYNEISYNIRMEPGVQSCEETLELKSGSCRDTAWLFVQLLRHFGLAARFASGYLVQLKPDIKSLEGPSGPEQDFTDLHAWTEVYLPGAGWVGLDPTSGLFAGEGHIPLACTPDPQSAAPISGGIISDSAEPIETKFHFENTITRIEEKPRVTKPFSDEQWVDIMALGDKVDEEFAANNVRLTMGGEPTFVSVDNNEAPEWNSAADGEHKRRLSNILFHKLKNEYGHGALMQYGQGKWYPGEPLPRWKLACYWRKDNVPLWNNDTLMADLSKDYGLTAKDAKKFMRGLSDELHLDTKNIAPTYEDPFYFLWEESKTPINVDPLKVDLKSPLERQKLAELLNTGLNEPVGYVVPIKWDLESSNWQSCKWSFRRKNLFLVPGNSPVGLRLPLDSIQYFDPAEQEELPERSLFADVDALPEGDGLIPEAGAKFNNSKIIFKTAMVVEVRQGKLFIFFPPTSYFEHYLYLVNAVERTAEKLNMPVLIEGYDPPADNRITKMMITPDPGVIEVNIHPAASWRELAKNYDILYKKAAESRLATEKFNIDGRHTGTGGGNHVTLGGEVPSDSPLLRRPDILRSFITFWQHHPCLSYLFSTQFIGPTSQAPRVDEGRMETLYELEIAFQQVPDHAEGEVPFWLVDRIFRHFLTDITGNTHRSEFCIDKLYSPDSSSGRLGILEFRGFDMPPHYRMSMVQFLLIRTLLAWFWKTPYNHKLVRWGTELHDRFLLPHYCYKDMTEVVNSLRDAGYGFDISWFEPFFSFRFPFLGELQVDDINIEIKMAIEPWHVLGEEMSSTGTSRFVDSSLERIQVKISGLTDSRYTFLCNGLKIPLKSTGVQGEYIAGVRYRAWQPPSALHPTIGTDTPLVFDLFDTWTQKSIAACQYHVSHPGGRSYDTFPVNSYEAESRIISRFFDFGHSVNLVEPAVSQQAAGGRFVTKMNILPQYTITNEVVSPEYPYTMDLRRYKNAKNL</sequence>
<protein>
    <submittedName>
        <fullName evidence="2">Transglutaminase family protein</fullName>
    </submittedName>
</protein>
<dbReference type="Proteomes" id="UP001500742">
    <property type="component" value="Unassembled WGS sequence"/>
</dbReference>
<keyword evidence="3" id="KW-1185">Reference proteome</keyword>
<dbReference type="InterPro" id="IPR038765">
    <property type="entry name" value="Papain-like_cys_pep_sf"/>
</dbReference>
<evidence type="ECO:0000313" key="2">
    <source>
        <dbReference type="EMBL" id="GAA3967267.1"/>
    </source>
</evidence>
<dbReference type="PANTHER" id="PTHR33490">
    <property type="entry name" value="BLR5614 PROTEIN-RELATED"/>
    <property type="match status" value="1"/>
</dbReference>
<dbReference type="PANTHER" id="PTHR33490:SF1">
    <property type="entry name" value="SLL1233 PROTEIN"/>
    <property type="match status" value="1"/>
</dbReference>
<gene>
    <name evidence="2" type="ORF">GCM10022210_14950</name>
</gene>
<dbReference type="InterPro" id="IPR018667">
    <property type="entry name" value="DUF2126"/>
</dbReference>